<dbReference type="EMBL" id="CP023525">
    <property type="protein sequence ID" value="ATF94560.1"/>
    <property type="molecule type" value="Genomic_DNA"/>
</dbReference>
<organism evidence="2 3">
    <name type="scientific">Cedecea neteri</name>
    <dbReference type="NCBI Taxonomy" id="158822"/>
    <lineage>
        <taxon>Bacteria</taxon>
        <taxon>Pseudomonadati</taxon>
        <taxon>Pseudomonadota</taxon>
        <taxon>Gammaproteobacteria</taxon>
        <taxon>Enterobacterales</taxon>
        <taxon>Enterobacteriaceae</taxon>
        <taxon>Cedecea</taxon>
    </lineage>
</organism>
<gene>
    <name evidence="2" type="ORF">CO704_21935</name>
</gene>
<feature type="signal peptide" evidence="1">
    <location>
        <begin position="1"/>
        <end position="30"/>
    </location>
</feature>
<protein>
    <recommendedName>
        <fullName evidence="4">Integrative conjugative element protein, RAQPRD family</fullName>
    </recommendedName>
</protein>
<accession>A0A291E3C4</accession>
<feature type="chain" id="PRO_5013036121" description="Integrative conjugative element protein, RAQPRD family" evidence="1">
    <location>
        <begin position="31"/>
        <end position="112"/>
    </location>
</feature>
<dbReference type="AlphaFoldDB" id="A0A291E3C4"/>
<evidence type="ECO:0000256" key="1">
    <source>
        <dbReference type="SAM" id="SignalP"/>
    </source>
</evidence>
<proteinExistence type="predicted"/>
<sequence>MPYLPPKLFPLVICGGLLGLSLLAALPAQASEMDELASTQRLLDQAQASLERARVAAAQADPAERGRFYFDYLRATTDLNTVRAGIDHYLTPSRAQPRYTGAVTGQYRRERP</sequence>
<reference evidence="2 3" key="1">
    <citation type="submission" date="2017-09" db="EMBL/GenBank/DDBJ databases">
        <title>FDA dAtabase for Regulatory Grade micrObial Sequences (FDA-ARGOS): Supporting development and validation of Infectious Disease Dx tests.</title>
        <authorList>
            <person name="Minogue T."/>
            <person name="Wolcott M."/>
            <person name="Wasieloski L."/>
            <person name="Aguilar W."/>
            <person name="Moore D."/>
            <person name="Tallon L."/>
            <person name="Sadzewicz L."/>
            <person name="Ott S."/>
            <person name="Zhao X."/>
            <person name="Nagaraj S."/>
            <person name="Vavikolanu K."/>
            <person name="Aluvathingal J."/>
            <person name="Nadendla S."/>
            <person name="Sichtig H."/>
        </authorList>
    </citation>
    <scope>NUCLEOTIDE SEQUENCE [LARGE SCALE GENOMIC DNA]</scope>
    <source>
        <strain evidence="2 3">FDAARGOS_392</strain>
    </source>
</reference>
<keyword evidence="1" id="KW-0732">Signal</keyword>
<dbReference type="Proteomes" id="UP000217979">
    <property type="component" value="Chromosome"/>
</dbReference>
<dbReference type="NCBIfam" id="TIGR01690">
    <property type="entry name" value="ICE_RAQPRD"/>
    <property type="match status" value="1"/>
</dbReference>
<dbReference type="Pfam" id="PF09686">
    <property type="entry name" value="Plasmid_RAQPRD"/>
    <property type="match status" value="1"/>
</dbReference>
<evidence type="ECO:0000313" key="3">
    <source>
        <dbReference type="Proteomes" id="UP000217979"/>
    </source>
</evidence>
<dbReference type="InterPro" id="IPR019110">
    <property type="entry name" value="Uncharacterised_RAQPRD"/>
</dbReference>
<name>A0A291E3C4_9ENTR</name>
<evidence type="ECO:0008006" key="4">
    <source>
        <dbReference type="Google" id="ProtNLM"/>
    </source>
</evidence>
<dbReference type="RefSeq" id="WP_061276938.1">
    <property type="nucleotide sequence ID" value="NZ_CP023525.1"/>
</dbReference>
<evidence type="ECO:0000313" key="2">
    <source>
        <dbReference type="EMBL" id="ATF94560.1"/>
    </source>
</evidence>